<dbReference type="Pfam" id="PF10935">
    <property type="entry name" value="DUF2637"/>
    <property type="match status" value="1"/>
</dbReference>
<dbReference type="AlphaFoldDB" id="A0A543CIU2"/>
<protein>
    <submittedName>
        <fullName evidence="3">Uncharacterized protein DUF2637</fullName>
    </submittedName>
</protein>
<feature type="transmembrane region" description="Helical" evidence="2">
    <location>
        <begin position="12"/>
        <end position="31"/>
    </location>
</feature>
<feature type="region of interest" description="Disordered" evidence="1">
    <location>
        <begin position="147"/>
        <end position="203"/>
    </location>
</feature>
<name>A0A543CIU2_9ACTN</name>
<proteinExistence type="predicted"/>
<gene>
    <name evidence="3" type="ORF">FB559_2574</name>
</gene>
<feature type="transmembrane region" description="Helical" evidence="2">
    <location>
        <begin position="82"/>
        <end position="100"/>
    </location>
</feature>
<dbReference type="RefSeq" id="WP_342780929.1">
    <property type="nucleotide sequence ID" value="NZ_VFOZ01000001.1"/>
</dbReference>
<keyword evidence="4" id="KW-1185">Reference proteome</keyword>
<dbReference type="EMBL" id="VFOZ01000001">
    <property type="protein sequence ID" value="TQL97005.1"/>
    <property type="molecule type" value="Genomic_DNA"/>
</dbReference>
<organism evidence="3 4">
    <name type="scientific">Actinoallomurus bryophytorum</name>
    <dbReference type="NCBI Taxonomy" id="1490222"/>
    <lineage>
        <taxon>Bacteria</taxon>
        <taxon>Bacillati</taxon>
        <taxon>Actinomycetota</taxon>
        <taxon>Actinomycetes</taxon>
        <taxon>Streptosporangiales</taxon>
        <taxon>Thermomonosporaceae</taxon>
        <taxon>Actinoallomurus</taxon>
    </lineage>
</organism>
<evidence type="ECO:0000313" key="4">
    <source>
        <dbReference type="Proteomes" id="UP000316096"/>
    </source>
</evidence>
<dbReference type="InterPro" id="IPR021235">
    <property type="entry name" value="DUF2637"/>
</dbReference>
<accession>A0A543CIU2</accession>
<evidence type="ECO:0000256" key="1">
    <source>
        <dbReference type="SAM" id="MobiDB-lite"/>
    </source>
</evidence>
<keyword evidence="2" id="KW-1133">Transmembrane helix</keyword>
<dbReference type="Proteomes" id="UP000316096">
    <property type="component" value="Unassembled WGS sequence"/>
</dbReference>
<evidence type="ECO:0000313" key="3">
    <source>
        <dbReference type="EMBL" id="TQL97005.1"/>
    </source>
</evidence>
<reference evidence="3 4" key="1">
    <citation type="submission" date="2019-06" db="EMBL/GenBank/DDBJ databases">
        <title>Sequencing the genomes of 1000 actinobacteria strains.</title>
        <authorList>
            <person name="Klenk H.-P."/>
        </authorList>
    </citation>
    <scope>NUCLEOTIDE SEQUENCE [LARGE SCALE GENOMIC DNA]</scope>
    <source>
        <strain evidence="3 4">DSM 102200</strain>
    </source>
</reference>
<feature type="transmembrane region" description="Helical" evidence="2">
    <location>
        <begin position="51"/>
        <end position="70"/>
    </location>
</feature>
<keyword evidence="2" id="KW-0812">Transmembrane</keyword>
<evidence type="ECO:0000256" key="2">
    <source>
        <dbReference type="SAM" id="Phobius"/>
    </source>
</evidence>
<sequence>MAEAQSGSTDRAIRWMTTLSVIVLAVIAAIVSYKHMYLLVRRYGETSWTATLFPISVDGMIAVSSMTLLLDSRHGRHSGLLPWTLLIIGSAASLAANVAVAEPSAIGRLIAGWPSCALIGSYELLMRQIRHTSTRETKAESIGSYVPQTTSEVAHADSEESHTSAGPTMAPSYEPLTRPPCSPDNPEKSHTDGVFNLIGSSDGSRRRAVDGALIRHSLPRRGGRGDPRIQQQAWQWATANRTPEGNLPPGKAIASQFGRSERWGRLVKQAGLAGGL</sequence>
<keyword evidence="2" id="KW-0472">Membrane</keyword>
<comment type="caution">
    <text evidence="3">The sequence shown here is derived from an EMBL/GenBank/DDBJ whole genome shotgun (WGS) entry which is preliminary data.</text>
</comment>